<dbReference type="InterPro" id="IPR029058">
    <property type="entry name" value="AB_hydrolase_fold"/>
</dbReference>
<dbReference type="Pfam" id="PF12697">
    <property type="entry name" value="Abhydrolase_6"/>
    <property type="match status" value="1"/>
</dbReference>
<keyword evidence="3" id="KW-1185">Reference proteome</keyword>
<organism evidence="2 3">
    <name type="scientific">Streptomyces tirandamycinicus</name>
    <dbReference type="NCBI Taxonomy" id="2174846"/>
    <lineage>
        <taxon>Bacteria</taxon>
        <taxon>Bacillati</taxon>
        <taxon>Actinomycetota</taxon>
        <taxon>Actinomycetes</taxon>
        <taxon>Kitasatosporales</taxon>
        <taxon>Streptomycetaceae</taxon>
        <taxon>Streptomyces</taxon>
    </lineage>
</organism>
<gene>
    <name evidence="2" type="ORF">DDW44_08945</name>
</gene>
<feature type="domain" description="AB hydrolase-1" evidence="1">
    <location>
        <begin position="5"/>
        <end position="231"/>
    </location>
</feature>
<dbReference type="EMBL" id="CP029188">
    <property type="protein sequence ID" value="AWI28897.1"/>
    <property type="molecule type" value="Genomic_DNA"/>
</dbReference>
<dbReference type="RefSeq" id="WP_108906095.1">
    <property type="nucleotide sequence ID" value="NZ_CP029188.1"/>
</dbReference>
<dbReference type="GO" id="GO:0080031">
    <property type="term" value="F:methyl salicylate esterase activity"/>
    <property type="evidence" value="ECO:0007669"/>
    <property type="project" value="TreeGrafter"/>
</dbReference>
<evidence type="ECO:0000313" key="2">
    <source>
        <dbReference type="EMBL" id="AWI28897.1"/>
    </source>
</evidence>
<dbReference type="Proteomes" id="UP000244900">
    <property type="component" value="Chromosome"/>
</dbReference>
<dbReference type="InterPro" id="IPR045889">
    <property type="entry name" value="MES/HNL"/>
</dbReference>
<reference evidence="2 3" key="1">
    <citation type="submission" date="2018-05" db="EMBL/GenBank/DDBJ databases">
        <title>Complete genome sequence of sponge-derived Streptomyces sp. HNM0039.</title>
        <authorList>
            <person name="Huang X."/>
            <person name="Zhou S."/>
        </authorList>
    </citation>
    <scope>NUCLEOTIDE SEQUENCE [LARGE SCALE GENOMIC DNA]</scope>
    <source>
        <strain evidence="2 3">HNM0039</strain>
    </source>
</reference>
<dbReference type="Gene3D" id="3.40.50.1820">
    <property type="entry name" value="alpha/beta hydrolase"/>
    <property type="match status" value="1"/>
</dbReference>
<dbReference type="AlphaFoldDB" id="A0A2S1SRF2"/>
<dbReference type="GO" id="GO:0080032">
    <property type="term" value="F:methyl jasmonate esterase activity"/>
    <property type="evidence" value="ECO:0007669"/>
    <property type="project" value="TreeGrafter"/>
</dbReference>
<evidence type="ECO:0000313" key="3">
    <source>
        <dbReference type="Proteomes" id="UP000244900"/>
    </source>
</evidence>
<dbReference type="OrthoDB" id="9773549at2"/>
<name>A0A2S1SRF2_9ACTN</name>
<dbReference type="PANTHER" id="PTHR10992">
    <property type="entry name" value="METHYLESTERASE FAMILY MEMBER"/>
    <property type="match status" value="1"/>
</dbReference>
<dbReference type="KEGG" id="stir:DDW44_08945"/>
<accession>A0A2S1SRF2</accession>
<dbReference type="GO" id="GO:0080030">
    <property type="term" value="F:methyl indole-3-acetate esterase activity"/>
    <property type="evidence" value="ECO:0007669"/>
    <property type="project" value="TreeGrafter"/>
</dbReference>
<dbReference type="InterPro" id="IPR000073">
    <property type="entry name" value="AB_hydrolase_1"/>
</dbReference>
<sequence length="240" mass="26721">MADYLLVHGAMHGGWCWRTVRDLLTARGHRVLAPSLTGQGEHRHRLSPEVGVATHVEDLAALLWYEDLTDVRLVLHSYAGILAGPVAERSGERLTSVVFLGAFLVRPGQCLLDVEPPEVARRYRAQVAAAGEGRYLPADASFLAQWGVRDPELRAWAGPRLTDFPFRCQTDPVHFDPGPLDALHKVWVRHTEPFMPNLRPSLDLARSRGWEIRTIPCGHDMMLEAPEATARLLEDVAAGY</sequence>
<dbReference type="GO" id="GO:0009694">
    <property type="term" value="P:jasmonic acid metabolic process"/>
    <property type="evidence" value="ECO:0007669"/>
    <property type="project" value="TreeGrafter"/>
</dbReference>
<protein>
    <submittedName>
        <fullName evidence="2">Alpha/beta hydrolase</fullName>
    </submittedName>
</protein>
<evidence type="ECO:0000259" key="1">
    <source>
        <dbReference type="Pfam" id="PF12697"/>
    </source>
</evidence>
<keyword evidence="2" id="KW-0378">Hydrolase</keyword>
<dbReference type="GO" id="GO:0009696">
    <property type="term" value="P:salicylic acid metabolic process"/>
    <property type="evidence" value="ECO:0007669"/>
    <property type="project" value="TreeGrafter"/>
</dbReference>
<dbReference type="SUPFAM" id="SSF53474">
    <property type="entry name" value="alpha/beta-Hydrolases"/>
    <property type="match status" value="1"/>
</dbReference>
<proteinExistence type="predicted"/>
<dbReference type="PANTHER" id="PTHR10992:SF872">
    <property type="entry name" value="METHYLESTERASE 11, CHLOROPLASTIC-RELATED"/>
    <property type="match status" value="1"/>
</dbReference>